<feature type="region of interest" description="Disordered" evidence="9">
    <location>
        <begin position="2125"/>
        <end position="2308"/>
    </location>
</feature>
<evidence type="ECO:0000313" key="14">
    <source>
        <dbReference type="RefSeq" id="XP_021808626.1"/>
    </source>
</evidence>
<dbReference type="RefSeq" id="XP_021808626.1">
    <property type="nucleotide sequence ID" value="XM_021952934.1"/>
</dbReference>
<feature type="region of interest" description="Disordered" evidence="9">
    <location>
        <begin position="1704"/>
        <end position="2043"/>
    </location>
</feature>
<feature type="compositionally biased region" description="Basic and acidic residues" evidence="9">
    <location>
        <begin position="3783"/>
        <end position="3793"/>
    </location>
</feature>
<feature type="compositionally biased region" description="Basic and acidic residues" evidence="9">
    <location>
        <begin position="3737"/>
        <end position="3747"/>
    </location>
</feature>
<feature type="region of interest" description="Disordered" evidence="9">
    <location>
        <begin position="1661"/>
        <end position="1691"/>
    </location>
</feature>
<feature type="compositionally biased region" description="Low complexity" evidence="9">
    <location>
        <begin position="2290"/>
        <end position="2302"/>
    </location>
</feature>
<dbReference type="SMART" id="SM00487">
    <property type="entry name" value="DEXDc"/>
    <property type="match status" value="1"/>
</dbReference>
<dbReference type="Pfam" id="PF14619">
    <property type="entry name" value="SnAC"/>
    <property type="match status" value="1"/>
</dbReference>
<feature type="compositionally biased region" description="Polar residues" evidence="9">
    <location>
        <begin position="3597"/>
        <end position="3607"/>
    </location>
</feature>
<dbReference type="CDD" id="cd18793">
    <property type="entry name" value="SF2_C_SNF"/>
    <property type="match status" value="1"/>
</dbReference>
<feature type="compositionally biased region" description="Polar residues" evidence="9">
    <location>
        <begin position="2128"/>
        <end position="2141"/>
    </location>
</feature>
<dbReference type="InterPro" id="IPR001650">
    <property type="entry name" value="Helicase_C-like"/>
</dbReference>
<evidence type="ECO:0000256" key="1">
    <source>
        <dbReference type="ARBA" id="ARBA00004123"/>
    </source>
</evidence>
<comment type="subcellular location">
    <subcellularLocation>
        <location evidence="1">Nucleus</location>
    </subcellularLocation>
</comment>
<feature type="compositionally biased region" description="Polar residues" evidence="9">
    <location>
        <begin position="2153"/>
        <end position="2175"/>
    </location>
</feature>
<evidence type="ECO:0000256" key="5">
    <source>
        <dbReference type="ARBA" id="ARBA00022840"/>
    </source>
</evidence>
<feature type="region of interest" description="Disordered" evidence="9">
    <location>
        <begin position="2858"/>
        <end position="2888"/>
    </location>
</feature>
<dbReference type="GO" id="GO:0016787">
    <property type="term" value="F:hydrolase activity"/>
    <property type="evidence" value="ECO:0007669"/>
    <property type="project" value="UniProtKB-KW"/>
</dbReference>
<feature type="domain" description="HSA" evidence="12">
    <location>
        <begin position="856"/>
        <end position="930"/>
    </location>
</feature>
<feature type="compositionally biased region" description="Basic and acidic residues" evidence="9">
    <location>
        <begin position="505"/>
        <end position="515"/>
    </location>
</feature>
<feature type="compositionally biased region" description="Basic and acidic residues" evidence="9">
    <location>
        <begin position="3169"/>
        <end position="3183"/>
    </location>
</feature>
<feature type="compositionally biased region" description="Basic and acidic residues" evidence="9">
    <location>
        <begin position="709"/>
        <end position="722"/>
    </location>
</feature>
<evidence type="ECO:0000259" key="12">
    <source>
        <dbReference type="PROSITE" id="PS51204"/>
    </source>
</evidence>
<keyword evidence="3" id="KW-0378">Hydrolase</keyword>
<dbReference type="SUPFAM" id="SSF52540">
    <property type="entry name" value="P-loop containing nucleoside triphosphate hydrolases"/>
    <property type="match status" value="2"/>
</dbReference>
<dbReference type="GO" id="GO:0004386">
    <property type="term" value="F:helicase activity"/>
    <property type="evidence" value="ECO:0007669"/>
    <property type="project" value="UniProtKB-KW"/>
</dbReference>
<evidence type="ECO:0000259" key="11">
    <source>
        <dbReference type="PROSITE" id="PS51194"/>
    </source>
</evidence>
<feature type="compositionally biased region" description="Basic and acidic residues" evidence="9">
    <location>
        <begin position="2569"/>
        <end position="2580"/>
    </location>
</feature>
<feature type="region of interest" description="Disordered" evidence="9">
    <location>
        <begin position="2388"/>
        <end position="2416"/>
    </location>
</feature>
<evidence type="ECO:0000256" key="3">
    <source>
        <dbReference type="ARBA" id="ARBA00022801"/>
    </source>
</evidence>
<evidence type="ECO:0000313" key="13">
    <source>
        <dbReference type="Proteomes" id="UP000515124"/>
    </source>
</evidence>
<gene>
    <name evidence="14" type="primary">LOC110752314</name>
</gene>
<feature type="compositionally biased region" description="Basic and acidic residues" evidence="9">
    <location>
        <begin position="690"/>
        <end position="702"/>
    </location>
</feature>
<feature type="compositionally biased region" description="Polar residues" evidence="9">
    <location>
        <begin position="1870"/>
        <end position="1882"/>
    </location>
</feature>
<feature type="compositionally biased region" description="Basic and acidic residues" evidence="9">
    <location>
        <begin position="159"/>
        <end position="178"/>
    </location>
</feature>
<feature type="compositionally biased region" description="Basic and acidic residues" evidence="9">
    <location>
        <begin position="3223"/>
        <end position="3235"/>
    </location>
</feature>
<dbReference type="PROSITE" id="PS51192">
    <property type="entry name" value="HELICASE_ATP_BIND_1"/>
    <property type="match status" value="1"/>
</dbReference>
<feature type="domain" description="Helicase C-terminal" evidence="11">
    <location>
        <begin position="1361"/>
        <end position="1507"/>
    </location>
</feature>
<feature type="region of interest" description="Disordered" evidence="9">
    <location>
        <begin position="498"/>
        <end position="577"/>
    </location>
</feature>
<name>A0A6P5S546_PRUAV</name>
<feature type="region of interest" description="Disordered" evidence="9">
    <location>
        <begin position="103"/>
        <end position="204"/>
    </location>
</feature>
<feature type="compositionally biased region" description="Polar residues" evidence="9">
    <location>
        <begin position="1794"/>
        <end position="1807"/>
    </location>
</feature>
<keyword evidence="5" id="KW-0067">ATP-binding</keyword>
<protein>
    <submittedName>
        <fullName evidence="14">Chromatin structure-remodeling complex protein SYD isoform X3</fullName>
    </submittedName>
</protein>
<evidence type="ECO:0000256" key="8">
    <source>
        <dbReference type="ARBA" id="ARBA00023242"/>
    </source>
</evidence>
<dbReference type="PROSITE" id="PS51204">
    <property type="entry name" value="HSA"/>
    <property type="match status" value="1"/>
</dbReference>
<evidence type="ECO:0000256" key="4">
    <source>
        <dbReference type="ARBA" id="ARBA00022806"/>
    </source>
</evidence>
<feature type="region of interest" description="Disordered" evidence="9">
    <location>
        <begin position="3922"/>
        <end position="3998"/>
    </location>
</feature>
<dbReference type="GO" id="GO:0006355">
    <property type="term" value="P:regulation of DNA-templated transcription"/>
    <property type="evidence" value="ECO:0007669"/>
    <property type="project" value="InterPro"/>
</dbReference>
<feature type="compositionally biased region" description="Polar residues" evidence="9">
    <location>
        <begin position="1814"/>
        <end position="1840"/>
    </location>
</feature>
<dbReference type="SMART" id="SM00951">
    <property type="entry name" value="QLQ"/>
    <property type="match status" value="1"/>
</dbReference>
<feature type="compositionally biased region" description="Polar residues" evidence="9">
    <location>
        <begin position="1770"/>
        <end position="1786"/>
    </location>
</feature>
<dbReference type="InterPro" id="IPR029295">
    <property type="entry name" value="SnAC"/>
</dbReference>
<dbReference type="Pfam" id="PF00271">
    <property type="entry name" value="Helicase_C"/>
    <property type="match status" value="1"/>
</dbReference>
<organism evidence="13 14">
    <name type="scientific">Prunus avium</name>
    <name type="common">Cherry</name>
    <name type="synonym">Cerasus avium</name>
    <dbReference type="NCBI Taxonomy" id="42229"/>
    <lineage>
        <taxon>Eukaryota</taxon>
        <taxon>Viridiplantae</taxon>
        <taxon>Streptophyta</taxon>
        <taxon>Embryophyta</taxon>
        <taxon>Tracheophyta</taxon>
        <taxon>Spermatophyta</taxon>
        <taxon>Magnoliopsida</taxon>
        <taxon>eudicotyledons</taxon>
        <taxon>Gunneridae</taxon>
        <taxon>Pentapetalae</taxon>
        <taxon>rosids</taxon>
        <taxon>fabids</taxon>
        <taxon>Rosales</taxon>
        <taxon>Rosaceae</taxon>
        <taxon>Amygdaloideae</taxon>
        <taxon>Amygdaleae</taxon>
        <taxon>Prunus</taxon>
    </lineage>
</organism>
<dbReference type="GO" id="GO:0005634">
    <property type="term" value="C:nucleus"/>
    <property type="evidence" value="ECO:0007669"/>
    <property type="project" value="UniProtKB-SubCell"/>
</dbReference>
<feature type="compositionally biased region" description="Basic and acidic residues" evidence="9">
    <location>
        <begin position="1674"/>
        <end position="1690"/>
    </location>
</feature>
<dbReference type="InterPro" id="IPR038718">
    <property type="entry name" value="SNF2-like_sf"/>
</dbReference>
<feature type="compositionally biased region" description="Basic and acidic residues" evidence="9">
    <location>
        <begin position="3637"/>
        <end position="3647"/>
    </location>
</feature>
<dbReference type="Pfam" id="PF00176">
    <property type="entry name" value="SNF2-rel_dom"/>
    <property type="match status" value="1"/>
</dbReference>
<keyword evidence="2" id="KW-0547">Nucleotide-binding</keyword>
<proteinExistence type="predicted"/>
<evidence type="ECO:0000256" key="2">
    <source>
        <dbReference type="ARBA" id="ARBA00022741"/>
    </source>
</evidence>
<evidence type="ECO:0000256" key="9">
    <source>
        <dbReference type="SAM" id="MobiDB-lite"/>
    </source>
</evidence>
<feature type="compositionally biased region" description="Polar residues" evidence="9">
    <location>
        <begin position="2219"/>
        <end position="2234"/>
    </location>
</feature>
<dbReference type="GO" id="GO:0042393">
    <property type="term" value="F:histone binding"/>
    <property type="evidence" value="ECO:0007669"/>
    <property type="project" value="InterPro"/>
</dbReference>
<feature type="compositionally biased region" description="Polar residues" evidence="9">
    <location>
        <begin position="3970"/>
        <end position="3982"/>
    </location>
</feature>
<dbReference type="GO" id="GO:0005524">
    <property type="term" value="F:ATP binding"/>
    <property type="evidence" value="ECO:0007669"/>
    <property type="project" value="UniProtKB-KW"/>
</dbReference>
<feature type="region of interest" description="Disordered" evidence="9">
    <location>
        <begin position="3168"/>
        <end position="3255"/>
    </location>
</feature>
<dbReference type="SMART" id="SM00490">
    <property type="entry name" value="HELICc"/>
    <property type="match status" value="1"/>
</dbReference>
<dbReference type="InterPro" id="IPR000330">
    <property type="entry name" value="SNF2_N"/>
</dbReference>
<reference evidence="14" key="1">
    <citation type="submission" date="2025-08" db="UniProtKB">
        <authorList>
            <consortium name="RefSeq"/>
        </authorList>
    </citation>
    <scope>IDENTIFICATION</scope>
</reference>
<feature type="compositionally biased region" description="Basic and acidic residues" evidence="9">
    <location>
        <begin position="3829"/>
        <end position="3839"/>
    </location>
</feature>
<feature type="compositionally biased region" description="Polar residues" evidence="9">
    <location>
        <begin position="2486"/>
        <end position="2504"/>
    </location>
</feature>
<feature type="compositionally biased region" description="Basic and acidic residues" evidence="9">
    <location>
        <begin position="556"/>
        <end position="574"/>
    </location>
</feature>
<dbReference type="GeneID" id="110752314"/>
<feature type="region of interest" description="Disordered" evidence="9">
    <location>
        <begin position="3569"/>
        <end position="3857"/>
    </location>
</feature>
<keyword evidence="4" id="KW-0347">Helicase</keyword>
<feature type="compositionally biased region" description="Basic and acidic residues" evidence="9">
    <location>
        <begin position="194"/>
        <end position="204"/>
    </location>
</feature>
<feature type="region of interest" description="Disordered" evidence="9">
    <location>
        <begin position="2483"/>
        <end position="2504"/>
    </location>
</feature>
<dbReference type="FunFam" id="3.40.50.300:FF:000871">
    <property type="entry name" value="Chromatin structure-remodeling complex protein SYD"/>
    <property type="match status" value="1"/>
</dbReference>
<feature type="region of interest" description="Disordered" evidence="9">
    <location>
        <begin position="690"/>
        <end position="746"/>
    </location>
</feature>
<feature type="compositionally biased region" description="Polar residues" evidence="9">
    <location>
        <begin position="2242"/>
        <end position="2263"/>
    </location>
</feature>
<feature type="compositionally biased region" description="Polar residues" evidence="9">
    <location>
        <begin position="517"/>
        <end position="532"/>
    </location>
</feature>
<dbReference type="GO" id="GO:0048731">
    <property type="term" value="P:system development"/>
    <property type="evidence" value="ECO:0007669"/>
    <property type="project" value="UniProtKB-ARBA"/>
</dbReference>
<dbReference type="PANTHER" id="PTHR10799">
    <property type="entry name" value="SNF2/RAD54 HELICASE FAMILY"/>
    <property type="match status" value="1"/>
</dbReference>
<evidence type="ECO:0000259" key="10">
    <source>
        <dbReference type="PROSITE" id="PS51192"/>
    </source>
</evidence>
<feature type="compositionally biased region" description="Basic and acidic residues" evidence="9">
    <location>
        <begin position="3691"/>
        <end position="3701"/>
    </location>
</feature>
<feature type="region of interest" description="Disordered" evidence="9">
    <location>
        <begin position="980"/>
        <end position="1003"/>
    </location>
</feature>
<feature type="domain" description="Helicase ATP-binding" evidence="10">
    <location>
        <begin position="1050"/>
        <end position="1217"/>
    </location>
</feature>
<evidence type="ECO:0000256" key="6">
    <source>
        <dbReference type="ARBA" id="ARBA00023015"/>
    </source>
</evidence>
<keyword evidence="7" id="KW-0804">Transcription</keyword>
<dbReference type="InterPro" id="IPR014978">
    <property type="entry name" value="Gln-Leu-Gln_QLQ"/>
</dbReference>
<feature type="compositionally biased region" description="Low complexity" evidence="9">
    <location>
        <begin position="1934"/>
        <end position="1952"/>
    </location>
</feature>
<keyword evidence="13" id="KW-1185">Reference proteome</keyword>
<dbReference type="PROSITE" id="PS51194">
    <property type="entry name" value="HELICASE_CTER"/>
    <property type="match status" value="1"/>
</dbReference>
<dbReference type="InterPro" id="IPR014012">
    <property type="entry name" value="HSA_dom"/>
</dbReference>
<evidence type="ECO:0000256" key="7">
    <source>
        <dbReference type="ARBA" id="ARBA00023163"/>
    </source>
</evidence>
<dbReference type="InterPro" id="IPR027417">
    <property type="entry name" value="P-loop_NTPase"/>
</dbReference>
<dbReference type="InterPro" id="IPR014001">
    <property type="entry name" value="Helicase_ATP-bd"/>
</dbReference>
<sequence length="3998" mass="430524">MASSHNVELEAAKFLHKLIQDSKDEPAKLATKLYVILQHMKSSGKEHSMPYQVISRAMETVINQHGLDIEALKSSRLPLSGGAQTGSSQAVGVSKDSKTGLAENEMSNMDPFSTSRPPVGPSSTGHDYYQGSTTHRSSQSFDHESPSSLDSRSANSQSQERRDTANWDKQVNRKDGKKATTKRKRGDTSIPTEQHLDNPQHLDTRNAIANTRKGKMNKVEPPAGFPIKGGENANFNIAPSSGQMEHFTSFSGSMRPLLRAKQEGQNLIEKQLDLTNTSNSMSRAPNAKHPEEMEVSSTHNALAQQQAAPVPLTHDTMGVWNQSKAGFPFDKSQVPRFSSNVVVPSNMTAEIQMQQSTSPSPGSSSFGKIQGGVPVTSSSYQVAEPGFSSPMQYSGTMPSTGKVSEHDGGNTNILADANKIFQAGRQNSALEMSMLRSAAVRDTGKTPVHLAPGSPGMPFKEQQLKQLRAQCLVFLAFRNGLMPKKLHLEIALGNVFPKEGGSTDGPRKEFIDHKGKTQFSNEPNSISDSTTPYGRLNNERETDKMLPSASSTGKFLETDSLSKETENPKMEEKNGPPPDLFVLAEERKHLLASQKSESETQTLETTASPACLTMTSQQPESSGARSGLPVSNPVENMENGHLQVGRANQTSSLMGMNKQNSEIISWTGVGNQNEVSRGLLAASAGQAELVSERNDNAPDRWKPISGIGNDHHSASASKDAHMMPKRVSHGQGKEDNHTDLPPSPKYTMSEKWIMAKQKKKLLYEQNWTLKQQKARQKIATCFHKLKENVSSSEDISAKTKSVIELKKLQLFELQRRLRSEFLNDFFKPINTEMDHLRNCKKFRHGRRIKQLEKFEQKMKEERQKRIRERQKEFFGEIEVHKERLDDVFKIKRERWKVFNKYAKEFHKRKERIHREKIDRIQREKINLLKINDVEGYLRMVQDAKSDRVKQLLKETEKYLQKLGSKLRDAKAVASQFEHDMDESGSGAAIEKSEPSFENEDESDQAKHYMESNEKYYLMAHSIKENIAEQPSILNGGKLREYQMNGLRWLVSLYNNHLNGILADEMGLGKTVQVISLICYLMETKNDRGPFLVVVPSSVLPGWESEMNFWAPSILRIVYAGPPEERRRLFKERIVQRKFNVLLTTYEYLMNKHDRPKLSKIHWHYIIIDEGHRIKNASCKLNAELKHYQSSHRLLLTGTPLQNNLEELWALLNFLLPNIFNSSEDFSQWFNKPFESSGDSTAEQALLSEEENLLIINRLHQVLRPFVLRRLKHKVENELPEKIERLVRCEASAYQKLLMKRVEDNLGTIGNSKARSVHNSVMELRNICNHPYLSQLHAEEVDTYIPKHYLPPIIRLCGKLEMLDRLLPKLKATDHRVLFFSTMTRLLDVMEEYLNCKQYRYLRLDGHTSGGDRGTLIDMFNKPDSPFFIFLLSIRAGGVGVNLQAADTVIIFDTDWNPQVDLQAQARAHRIGQKRDVLVLRFETVQTVEEQVRAAAEHKLGVANQSITAGFFDNNTSAEDRREYLESLLRECKKEEAAPVLDDDALNDLLARSEPEIDVFETIDKRRREEEMARWRKLACVQGIDSSETLPPLPSRLVTDDDLKEFCEVMKVYEVPKTGEVSNVGVKRKGGALGGLDTQRYGRGKRAREVRSYEEQWTEEEFEKLCQADSPDSPTKSKEEFMESNLPKDDSGSVVAVCKTELPAPLPPHLPLPSVELPQIQQSKEVTPPAKRGRGRPKRATLDQSPTAMAHTAPSGTVKVETGLQRGIVSSPVTNSGPDSSPGSVNVQGIGGIVQPNSIVASPSSQPTDPKPSVTPGSQTTIVSPSASTQVRGQGRKTQSGLEAPRRRGKKQVPQSPGVSGGLAGSDPKQNEVSQNTSVNPLENQAIGMSETVSCTSAVQHPDSLPGSVPLQGANGTDHQVGGAMALTSQPTLPSPSVAPSSQSSPSPSVPVQTKGQNRKAQSGAGAQRRRGKKQAPVSPAVPDVLDAQDLKPNLQPQDKPGDLSVSKDSAVRSKQEADGLPGQNLNSTEESVNLAEAKQTTSSSMIHETALRTLGPVTGESLNVIACNAAVTKVALPERCSSKPKNDKASGNEGAAIPAEVNKSQSLEDKACPAIATSITAAPARTPLTDSFPSSTAVENPSETKYDVAKIAPSSQSTPSYHSVPLASQSITPCPSESLEVKRQGRKTSNRAEAPRRRGRKQAPVLTAVSDGPAGQDPKLNSQLQNASAVTMGSKSVAPRSKQGTDGQELTSAIQAQTSQVHLASSLVGHDPKRKEQSGYSAHNRQPTNSSSALDSAPGSSDKSSALGRIQTANVNDVARVMKEVFSGTCLSKAKIPETFGREGRVAPSAPLSSKIPVDTAKSQCLEDKSCPTLPTLETAAHVLDLTGTDAKGERDKTPALNETNVPITNMDQPESKTTVGSIKELKGSKQLSVDGTTRVSKTVFQTLSPDVDVTASSIGACGSEVNSSLVFSSSVEHPQVIGGNKTESLSGESPKSASVDLSDNKCPTISMNTDNASLHLVLTPPVPEGPVESGVVGPPAMIEPCVKEHPTSPPRNAASLECAPLIPKDSDDVGNHSKDTSPISASPDRSAVAPDITEMTETNAVDKTEPSSKESRESSPHDNVSTTFENVCPGESAPMSVGLEDSELPGMAENASGEMLESASKGCPKSSPVDISHEISTTITTIPNIVFGGGCIDKVDVPCTESEAANCSGEGNFSNPEISSKADDFEVTRGSADVASGHNTMHDIPTEKGILELQTDVIEDGSIDVCNMEVVPSEGDQMNVSHVGCYPSEKVSDTSLPASSLLMVGEIDDSSDRGQVDSYVAQENPKSYGAALVVSQDDGFISGDRSEILQSSSLVEEEPVGGASVNCQNSSLSSSEERKDSVTEKDVILSEELIPKNLDVPLSLIKQEENIEGSSEERPSCSSILLEDSKGPGALTVVQIDLSQVCETLQENVVSEGMDPPSSFLVTGEGTTEEISKKNQVCRSVPVEEPEVSGAERDARIDLSQVDGILPQMVVADNLGSHLSSLVTEEVKIGDSLGKCLLGSPVQMKEDQIDGISMKLLGGNSDLLGESQGSDAEMDVQMDVSQARGFLTETESVIVPSSSAAVKEGKIECSSERGPVNRSIVLGETSEDLVTDNMVVSRVDVFVPKNMLEAAVQPLSTLTKEQEKTECSSEKDQDGSSVQLDEPNGKDDEMDHQMETPRYSGDLPDSIVSESVDSEEKIHGLSEKDPVSSLAPQVESKVSEPEMGDHLDASKVGVMLLEEAISENVDLPASSIETEGKEVVGPSEGKVGCSVMEGSKTPVAEMVPQVNASDACERVQEIVSENMDLPLVTSTIVGDSVEGSSDAVPIGSSKSPEGLESEAKIVDGFQVCGTLPGNVSENLDQLPVTLAIGGDNVEGLSEAGPIDNSNSLEESKSETKIVDASLVCGTLPGNVSENLDQLPVTLAIEGDSVEGLSDARPIDSSKSLEESKSEAKIVDASGVWGTLPVDVSENLDQLPVTLAIRGDSVEGLSEAGPMDSSKSLEESKCEAKVGDASEVCGTLPVDVSENLDQLPVTLAIRGDGVEEAGPMDSSKSLEESKCEDKVGDASQVAGTMQENVSENLDKSEAPLTMGGDSVEALPEAGPAGSSKSPEESKCEAKVGDASQFCGSIPETAFRNPDKALAKGGGHVEGLSEAGPAGSSKLPELESETKVGDDSQVCAPMPETVPEAKVGDDVEGLSEAGPAGSSKLPELESETKVGDDSQICAPMPETVPEAKVGDDVEVLSEAGPAGSSKLPELETETKVGDDSQVCAPMPETVPEAKVGDDVEGLSEAGPVGSSKSPELESESKVGDDSQVCASMPETVPDNLDQPLVNLVVGDDHVECLSEAEPVGSSKSPEELESEDKVGVASQGCVATPENMSESMDQPPVILAMGGDSIEALSEAGPVGSSKSPDSETEAKAGDASQVCGTMPENESENMDFGPSSTAQEGETVESSSEKPGGSSMAQPEVE</sequence>
<feature type="compositionally biased region" description="Polar residues" evidence="9">
    <location>
        <begin position="105"/>
        <end position="158"/>
    </location>
</feature>
<dbReference type="Proteomes" id="UP000515124">
    <property type="component" value="Unplaced"/>
</dbReference>
<feature type="region of interest" description="Disordered" evidence="9">
    <location>
        <begin position="3874"/>
        <end position="3897"/>
    </location>
</feature>
<dbReference type="InterPro" id="IPR049730">
    <property type="entry name" value="SNF2/RAD54-like_C"/>
</dbReference>
<feature type="compositionally biased region" description="Polar residues" evidence="9">
    <location>
        <begin position="2401"/>
        <end position="2416"/>
    </location>
</feature>
<feature type="compositionally biased region" description="Basic and acidic residues" evidence="9">
    <location>
        <begin position="3580"/>
        <end position="3592"/>
    </location>
</feature>
<feature type="region of interest" description="Disordered" evidence="9">
    <location>
        <begin position="3276"/>
        <end position="3296"/>
    </location>
</feature>
<feature type="compositionally biased region" description="Basic and acidic residues" evidence="9">
    <location>
        <begin position="3246"/>
        <end position="3255"/>
    </location>
</feature>
<keyword evidence="8" id="KW-0539">Nucleus</keyword>
<keyword evidence="6" id="KW-0805">Transcription regulation</keyword>
<dbReference type="CDD" id="cd17996">
    <property type="entry name" value="DEXHc_SMARCA2_SMARCA4"/>
    <property type="match status" value="1"/>
</dbReference>
<dbReference type="SMART" id="SM01314">
    <property type="entry name" value="SnAC"/>
    <property type="match status" value="1"/>
</dbReference>
<feature type="compositionally biased region" description="Basic and acidic residues" evidence="9">
    <location>
        <begin position="2605"/>
        <end position="2621"/>
    </location>
</feature>
<feature type="region of interest" description="Disordered" evidence="9">
    <location>
        <begin position="2566"/>
        <end position="2650"/>
    </location>
</feature>
<accession>A0A6P5S546</accession>
<dbReference type="Gene3D" id="3.40.50.300">
    <property type="entry name" value="P-loop containing nucleotide triphosphate hydrolases"/>
    <property type="match status" value="1"/>
</dbReference>
<feature type="compositionally biased region" description="Polar residues" evidence="9">
    <location>
        <begin position="2278"/>
        <end position="2289"/>
    </location>
</feature>
<feature type="compositionally biased region" description="Basic and acidic residues" evidence="9">
    <location>
        <begin position="3192"/>
        <end position="3204"/>
    </location>
</feature>
<dbReference type="Gene3D" id="3.40.50.10810">
    <property type="entry name" value="Tandem AAA-ATPase domain"/>
    <property type="match status" value="1"/>
</dbReference>
<dbReference type="FunFam" id="3.40.50.10810:FF:000016">
    <property type="entry name" value="Chromatin structure-remodeling complex protein SYD"/>
    <property type="match status" value="1"/>
</dbReference>